<dbReference type="GO" id="GO:0009294">
    <property type="term" value="P:DNA-mediated transformation"/>
    <property type="evidence" value="ECO:0007669"/>
    <property type="project" value="InterPro"/>
</dbReference>
<evidence type="ECO:0000259" key="3">
    <source>
        <dbReference type="Pfam" id="PF02481"/>
    </source>
</evidence>
<evidence type="ECO:0000313" key="5">
    <source>
        <dbReference type="Proteomes" id="UP000029052"/>
    </source>
</evidence>
<dbReference type="STRING" id="1692.BMAGN_0547"/>
<sequence length="458" mass="49573">MNEPISAMSSTFSAPAPAPSATCRPGLRLDEETTARSALAFCSDGADMIMHMLLAGFECAADAWAALTHPHDTKGTEPALCERIVTGMARTGRPVRDPDKTRAACLEAIRRWRERVETIPHMPGSRDWDDWVTHHGDWHVVCSHSPWWPGQLNDLPIRSDWAQPLCLWVCGDPETLVRCSFPLGVVGSRAVTDEGRVIAHDVAHRAAEQGHNIISGGAMGTDAAAHWGAIEAKLSGAQGSTIAFFAGGLDHVGPSVNRRLFQAIRSNNGALVSEMCRGTVPEPRRFLLRNRLIAAMSSAVIVTQARLRSGALNTAQWANEMGREVYAVPGSITQPDWTGCNRLIATSKAMLFASLAEASSLCSDIHVASSPPSGSTLPSRRILTAIRRCRRRHEDASMENLLIMVNTVREPGEEPLEASALMSALAQLQEAGVVRYARGTYAIAHANNSSRTTQPRLC</sequence>
<feature type="domain" description="Smf/DprA SLOG" evidence="3">
    <location>
        <begin position="140"/>
        <end position="357"/>
    </location>
</feature>
<proteinExistence type="inferred from homology"/>
<comment type="similarity">
    <text evidence="1">Belongs to the DprA/Smf family.</text>
</comment>
<accession>A0A087BCD0</accession>
<organism evidence="4 5">
    <name type="scientific">Bifidobacterium magnum</name>
    <dbReference type="NCBI Taxonomy" id="1692"/>
    <lineage>
        <taxon>Bacteria</taxon>
        <taxon>Bacillati</taxon>
        <taxon>Actinomycetota</taxon>
        <taxon>Actinomycetes</taxon>
        <taxon>Bifidobacteriales</taxon>
        <taxon>Bifidobacteriaceae</taxon>
        <taxon>Bifidobacterium</taxon>
    </lineage>
</organism>
<evidence type="ECO:0000313" key="4">
    <source>
        <dbReference type="EMBL" id="KFI68680.1"/>
    </source>
</evidence>
<keyword evidence="5" id="KW-1185">Reference proteome</keyword>
<name>A0A087BCD0_9BIFI</name>
<reference evidence="4 5" key="1">
    <citation type="submission" date="2014-03" db="EMBL/GenBank/DDBJ databases">
        <title>Genomics of Bifidobacteria.</title>
        <authorList>
            <person name="Ventura M."/>
            <person name="Milani C."/>
            <person name="Lugli G.A."/>
        </authorList>
    </citation>
    <scope>NUCLEOTIDE SEQUENCE [LARGE SCALE GENOMIC DNA]</scope>
    <source>
        <strain evidence="4 5">LMG 11591</strain>
    </source>
</reference>
<dbReference type="EMBL" id="JGZB01000003">
    <property type="protein sequence ID" value="KFI68680.1"/>
    <property type="molecule type" value="Genomic_DNA"/>
</dbReference>
<dbReference type="eggNOG" id="COG0758">
    <property type="taxonomic scope" value="Bacteria"/>
</dbReference>
<feature type="region of interest" description="Disordered" evidence="2">
    <location>
        <begin position="1"/>
        <end position="25"/>
    </location>
</feature>
<dbReference type="Proteomes" id="UP000029052">
    <property type="component" value="Unassembled WGS sequence"/>
</dbReference>
<dbReference type="Pfam" id="PF02481">
    <property type="entry name" value="DNA_processg_A"/>
    <property type="match status" value="1"/>
</dbReference>
<dbReference type="PANTHER" id="PTHR43022:SF1">
    <property type="entry name" value="PROTEIN SMF"/>
    <property type="match status" value="1"/>
</dbReference>
<dbReference type="InterPro" id="IPR003488">
    <property type="entry name" value="DprA"/>
</dbReference>
<feature type="compositionally biased region" description="Low complexity" evidence="2">
    <location>
        <begin position="1"/>
        <end position="21"/>
    </location>
</feature>
<dbReference type="InterPro" id="IPR057666">
    <property type="entry name" value="DrpA_SLOG"/>
</dbReference>
<dbReference type="SUPFAM" id="SSF102405">
    <property type="entry name" value="MCP/YpsA-like"/>
    <property type="match status" value="1"/>
</dbReference>
<evidence type="ECO:0000256" key="2">
    <source>
        <dbReference type="SAM" id="MobiDB-lite"/>
    </source>
</evidence>
<dbReference type="PANTHER" id="PTHR43022">
    <property type="entry name" value="PROTEIN SMF"/>
    <property type="match status" value="1"/>
</dbReference>
<dbReference type="Gene3D" id="3.40.50.450">
    <property type="match status" value="1"/>
</dbReference>
<dbReference type="RefSeq" id="WP_022859158.1">
    <property type="nucleotide sequence ID" value="NZ_JGZB01000003.1"/>
</dbReference>
<evidence type="ECO:0000256" key="1">
    <source>
        <dbReference type="ARBA" id="ARBA00006525"/>
    </source>
</evidence>
<gene>
    <name evidence="4" type="ORF">BMAGN_0547</name>
</gene>
<comment type="caution">
    <text evidence="4">The sequence shown here is derived from an EMBL/GenBank/DDBJ whole genome shotgun (WGS) entry which is preliminary data.</text>
</comment>
<dbReference type="AlphaFoldDB" id="A0A087BCD0"/>
<protein>
    <submittedName>
        <fullName evidence="4">DNA recombination-mediator protein A, drpA</fullName>
    </submittedName>
</protein>